<evidence type="ECO:0000313" key="2">
    <source>
        <dbReference type="Proteomes" id="UP000621540"/>
    </source>
</evidence>
<evidence type="ECO:0000313" key="1">
    <source>
        <dbReference type="EMBL" id="MBC5754971.1"/>
    </source>
</evidence>
<dbReference type="Proteomes" id="UP000621540">
    <property type="component" value="Unassembled WGS sequence"/>
</dbReference>
<organism evidence="1 2">
    <name type="scientific">Roseburia yibonii</name>
    <dbReference type="NCBI Taxonomy" id="2763063"/>
    <lineage>
        <taxon>Bacteria</taxon>
        <taxon>Bacillati</taxon>
        <taxon>Bacillota</taxon>
        <taxon>Clostridia</taxon>
        <taxon>Lachnospirales</taxon>
        <taxon>Lachnospiraceae</taxon>
        <taxon>Roseburia</taxon>
    </lineage>
</organism>
<sequence length="64" mass="7418">MKQIQKRKESAGNTLRVVSFAPLEKAAGRRQTRKPFLLAARAKGRNYHFSLRARAYWNKENVNS</sequence>
<name>A0ABR7IDM2_9FIRM</name>
<comment type="caution">
    <text evidence="1">The sequence shown here is derived from an EMBL/GenBank/DDBJ whole genome shotgun (WGS) entry which is preliminary data.</text>
</comment>
<gene>
    <name evidence="1" type="ORF">H8Z76_13375</name>
</gene>
<dbReference type="EMBL" id="JACOQH010000019">
    <property type="protein sequence ID" value="MBC5754971.1"/>
    <property type="molecule type" value="Genomic_DNA"/>
</dbReference>
<protein>
    <submittedName>
        <fullName evidence="1">Uncharacterized protein</fullName>
    </submittedName>
</protein>
<dbReference type="RefSeq" id="WP_186982830.1">
    <property type="nucleotide sequence ID" value="NZ_JACOQH010000019.1"/>
</dbReference>
<proteinExistence type="predicted"/>
<reference evidence="1 2" key="1">
    <citation type="submission" date="2020-08" db="EMBL/GenBank/DDBJ databases">
        <title>Genome public.</title>
        <authorList>
            <person name="Liu C."/>
            <person name="Sun Q."/>
        </authorList>
    </citation>
    <scope>NUCLEOTIDE SEQUENCE [LARGE SCALE GENOMIC DNA]</scope>
    <source>
        <strain evidence="1 2">BX0805</strain>
    </source>
</reference>
<keyword evidence="2" id="KW-1185">Reference proteome</keyword>
<accession>A0ABR7IDM2</accession>